<evidence type="ECO:0000259" key="6">
    <source>
        <dbReference type="Pfam" id="PF08281"/>
    </source>
</evidence>
<accession>A0A9X1T8S1</accession>
<dbReference type="InterPro" id="IPR013324">
    <property type="entry name" value="RNA_pol_sigma_r3/r4-like"/>
</dbReference>
<sequence length="213" mass="24665">MLVKTDKAVINFEAFIGEKTDQQLWQRIREGDEQAFTIIFEKYHRTLYNYGSKLSPNSAIVEDAVQDVFIDVWRLRNNLTDKITSVKFYLYRALRRRIHLARDKFPVTEEITLLADQETPANGGNSETLLIDVESASLRVRQIQNLLAQLPERQVEALTLRYFDDFSIEEIAGIMGVSEKSVRNFIYKALTSLRLNRQILLISSLIFCLLGIF</sequence>
<reference evidence="7" key="1">
    <citation type="submission" date="2021-12" db="EMBL/GenBank/DDBJ databases">
        <title>Novel species in genus Dyadobacter.</title>
        <authorList>
            <person name="Ma C."/>
        </authorList>
    </citation>
    <scope>NUCLEOTIDE SEQUENCE</scope>
    <source>
        <strain evidence="7">CY399</strain>
    </source>
</reference>
<comment type="caution">
    <text evidence="7">The sequence shown here is derived from an EMBL/GenBank/DDBJ whole genome shotgun (WGS) entry which is preliminary data.</text>
</comment>
<dbReference type="InterPro" id="IPR014284">
    <property type="entry name" value="RNA_pol_sigma-70_dom"/>
</dbReference>
<dbReference type="SUPFAM" id="SSF88659">
    <property type="entry name" value="Sigma3 and sigma4 domains of RNA polymerase sigma factors"/>
    <property type="match status" value="1"/>
</dbReference>
<comment type="similarity">
    <text evidence="1">Belongs to the sigma-70 factor family. ECF subfamily.</text>
</comment>
<dbReference type="GO" id="GO:0003677">
    <property type="term" value="F:DNA binding"/>
    <property type="evidence" value="ECO:0007669"/>
    <property type="project" value="InterPro"/>
</dbReference>
<dbReference type="RefSeq" id="WP_234611658.1">
    <property type="nucleotide sequence ID" value="NZ_CP098806.1"/>
</dbReference>
<evidence type="ECO:0000256" key="4">
    <source>
        <dbReference type="ARBA" id="ARBA00023163"/>
    </source>
</evidence>
<dbReference type="AlphaFoldDB" id="A0A9X1T8S1"/>
<evidence type="ECO:0000313" key="8">
    <source>
        <dbReference type="Proteomes" id="UP001139700"/>
    </source>
</evidence>
<evidence type="ECO:0000313" key="7">
    <source>
        <dbReference type="EMBL" id="MCF0039184.1"/>
    </source>
</evidence>
<name>A0A9X1T8S1_9BACT</name>
<dbReference type="PANTHER" id="PTHR43133">
    <property type="entry name" value="RNA POLYMERASE ECF-TYPE SIGMA FACTO"/>
    <property type="match status" value="1"/>
</dbReference>
<evidence type="ECO:0000256" key="2">
    <source>
        <dbReference type="ARBA" id="ARBA00023015"/>
    </source>
</evidence>
<dbReference type="InterPro" id="IPR007627">
    <property type="entry name" value="RNA_pol_sigma70_r2"/>
</dbReference>
<feature type="domain" description="RNA polymerase sigma factor 70 region 4 type 2" evidence="6">
    <location>
        <begin position="141"/>
        <end position="192"/>
    </location>
</feature>
<protein>
    <submittedName>
        <fullName evidence="7">Sigma-70 family RNA polymerase sigma factor</fullName>
    </submittedName>
</protein>
<evidence type="ECO:0000259" key="5">
    <source>
        <dbReference type="Pfam" id="PF04542"/>
    </source>
</evidence>
<dbReference type="PANTHER" id="PTHR43133:SF46">
    <property type="entry name" value="RNA POLYMERASE SIGMA-70 FACTOR ECF SUBFAMILY"/>
    <property type="match status" value="1"/>
</dbReference>
<dbReference type="CDD" id="cd06171">
    <property type="entry name" value="Sigma70_r4"/>
    <property type="match status" value="1"/>
</dbReference>
<dbReference type="InterPro" id="IPR036388">
    <property type="entry name" value="WH-like_DNA-bd_sf"/>
</dbReference>
<dbReference type="Pfam" id="PF04542">
    <property type="entry name" value="Sigma70_r2"/>
    <property type="match status" value="1"/>
</dbReference>
<keyword evidence="4" id="KW-0804">Transcription</keyword>
<dbReference type="Gene3D" id="1.10.10.10">
    <property type="entry name" value="Winged helix-like DNA-binding domain superfamily/Winged helix DNA-binding domain"/>
    <property type="match status" value="1"/>
</dbReference>
<dbReference type="GO" id="GO:0016987">
    <property type="term" value="F:sigma factor activity"/>
    <property type="evidence" value="ECO:0007669"/>
    <property type="project" value="UniProtKB-KW"/>
</dbReference>
<dbReference type="NCBIfam" id="TIGR02937">
    <property type="entry name" value="sigma70-ECF"/>
    <property type="match status" value="1"/>
</dbReference>
<keyword evidence="2" id="KW-0805">Transcription regulation</keyword>
<evidence type="ECO:0000256" key="1">
    <source>
        <dbReference type="ARBA" id="ARBA00010641"/>
    </source>
</evidence>
<feature type="domain" description="RNA polymerase sigma-70 region 2" evidence="5">
    <location>
        <begin position="39"/>
        <end position="98"/>
    </location>
</feature>
<dbReference type="InterPro" id="IPR013249">
    <property type="entry name" value="RNA_pol_sigma70_r4_t2"/>
</dbReference>
<dbReference type="Pfam" id="PF08281">
    <property type="entry name" value="Sigma70_r4_2"/>
    <property type="match status" value="1"/>
</dbReference>
<keyword evidence="3" id="KW-0731">Sigma factor</keyword>
<dbReference type="Proteomes" id="UP001139700">
    <property type="component" value="Unassembled WGS sequence"/>
</dbReference>
<dbReference type="GO" id="GO:0006352">
    <property type="term" value="P:DNA-templated transcription initiation"/>
    <property type="evidence" value="ECO:0007669"/>
    <property type="project" value="InterPro"/>
</dbReference>
<dbReference type="Gene3D" id="1.10.1740.10">
    <property type="match status" value="1"/>
</dbReference>
<dbReference type="EMBL" id="JAJTTA010000002">
    <property type="protein sequence ID" value="MCF0039184.1"/>
    <property type="molecule type" value="Genomic_DNA"/>
</dbReference>
<gene>
    <name evidence="7" type="ORF">LXM24_03735</name>
</gene>
<evidence type="ECO:0000256" key="3">
    <source>
        <dbReference type="ARBA" id="ARBA00023082"/>
    </source>
</evidence>
<keyword evidence="8" id="KW-1185">Reference proteome</keyword>
<dbReference type="SUPFAM" id="SSF88946">
    <property type="entry name" value="Sigma2 domain of RNA polymerase sigma factors"/>
    <property type="match status" value="1"/>
</dbReference>
<dbReference type="InterPro" id="IPR013325">
    <property type="entry name" value="RNA_pol_sigma_r2"/>
</dbReference>
<proteinExistence type="inferred from homology"/>
<dbReference type="InterPro" id="IPR039425">
    <property type="entry name" value="RNA_pol_sigma-70-like"/>
</dbReference>
<organism evidence="7 8">
    <name type="scientific">Dyadobacter fanqingshengii</name>
    <dbReference type="NCBI Taxonomy" id="2906443"/>
    <lineage>
        <taxon>Bacteria</taxon>
        <taxon>Pseudomonadati</taxon>
        <taxon>Bacteroidota</taxon>
        <taxon>Cytophagia</taxon>
        <taxon>Cytophagales</taxon>
        <taxon>Spirosomataceae</taxon>
        <taxon>Dyadobacter</taxon>
    </lineage>
</organism>